<protein>
    <submittedName>
        <fullName evidence="2">Uncharacterized protein</fullName>
    </submittedName>
</protein>
<keyword evidence="1" id="KW-0472">Membrane</keyword>
<comment type="caution">
    <text evidence="2">The sequence shown here is derived from an EMBL/GenBank/DDBJ whole genome shotgun (WGS) entry which is preliminary data.</text>
</comment>
<keyword evidence="3" id="KW-1185">Reference proteome</keyword>
<keyword evidence="1" id="KW-1133">Transmembrane helix</keyword>
<keyword evidence="1" id="KW-0812">Transmembrane</keyword>
<evidence type="ECO:0000313" key="2">
    <source>
        <dbReference type="EMBL" id="RNA43777.1"/>
    </source>
</evidence>
<dbReference type="EMBL" id="REGN01000178">
    <property type="protein sequence ID" value="RNA43777.1"/>
    <property type="molecule type" value="Genomic_DNA"/>
</dbReference>
<organism evidence="2 3">
    <name type="scientific">Brachionus plicatilis</name>
    <name type="common">Marine rotifer</name>
    <name type="synonym">Brachionus muelleri</name>
    <dbReference type="NCBI Taxonomy" id="10195"/>
    <lineage>
        <taxon>Eukaryota</taxon>
        <taxon>Metazoa</taxon>
        <taxon>Spiralia</taxon>
        <taxon>Gnathifera</taxon>
        <taxon>Rotifera</taxon>
        <taxon>Eurotatoria</taxon>
        <taxon>Monogononta</taxon>
        <taxon>Pseudotrocha</taxon>
        <taxon>Ploima</taxon>
        <taxon>Brachionidae</taxon>
        <taxon>Brachionus</taxon>
    </lineage>
</organism>
<dbReference type="Proteomes" id="UP000276133">
    <property type="component" value="Unassembled WGS sequence"/>
</dbReference>
<accession>A0A3M7T790</accession>
<feature type="transmembrane region" description="Helical" evidence="1">
    <location>
        <begin position="49"/>
        <end position="69"/>
    </location>
</feature>
<name>A0A3M7T790_BRAPC</name>
<gene>
    <name evidence="2" type="ORF">BpHYR1_031310</name>
</gene>
<evidence type="ECO:0000313" key="3">
    <source>
        <dbReference type="Proteomes" id="UP000276133"/>
    </source>
</evidence>
<evidence type="ECO:0000256" key="1">
    <source>
        <dbReference type="SAM" id="Phobius"/>
    </source>
</evidence>
<sequence>MHRFSKKNKHNKVKNNKYAQGFKYFSGFANIYKYTLTKISVLIKIFRKIIQRIVFLSCLWSLKQFFYIITNRFHLKRYFTVNWCINLIYYQ</sequence>
<proteinExistence type="predicted"/>
<feature type="transmembrane region" description="Helical" evidence="1">
    <location>
        <begin position="21"/>
        <end position="43"/>
    </location>
</feature>
<reference evidence="2 3" key="1">
    <citation type="journal article" date="2018" name="Sci. Rep.">
        <title>Genomic signatures of local adaptation to the degree of environmental predictability in rotifers.</title>
        <authorList>
            <person name="Franch-Gras L."/>
            <person name="Hahn C."/>
            <person name="Garcia-Roger E.M."/>
            <person name="Carmona M.J."/>
            <person name="Serra M."/>
            <person name="Gomez A."/>
        </authorList>
    </citation>
    <scope>NUCLEOTIDE SEQUENCE [LARGE SCALE GENOMIC DNA]</scope>
    <source>
        <strain evidence="2">HYR1</strain>
    </source>
</reference>
<dbReference type="AlphaFoldDB" id="A0A3M7T790"/>